<dbReference type="Gene3D" id="1.10.10.10">
    <property type="entry name" value="Winged helix-like DNA-binding domain superfamily/Winged helix DNA-binding domain"/>
    <property type="match status" value="1"/>
</dbReference>
<feature type="DNA-binding region" description="OmpR/PhoB-type" evidence="7">
    <location>
        <begin position="125"/>
        <end position="219"/>
    </location>
</feature>
<dbReference type="AlphaFoldDB" id="A0A1H8TEH4"/>
<keyword evidence="3" id="KW-0805">Transcription regulation</keyword>
<evidence type="ECO:0000256" key="2">
    <source>
        <dbReference type="ARBA" id="ARBA00023012"/>
    </source>
</evidence>
<dbReference type="Pfam" id="PF00072">
    <property type="entry name" value="Response_reg"/>
    <property type="match status" value="1"/>
</dbReference>
<feature type="domain" description="OmpR/PhoB-type" evidence="9">
    <location>
        <begin position="125"/>
        <end position="219"/>
    </location>
</feature>
<evidence type="ECO:0000313" key="11">
    <source>
        <dbReference type="Proteomes" id="UP000198847"/>
    </source>
</evidence>
<dbReference type="GO" id="GO:0000976">
    <property type="term" value="F:transcription cis-regulatory region binding"/>
    <property type="evidence" value="ECO:0007669"/>
    <property type="project" value="TreeGrafter"/>
</dbReference>
<name>A0A1H8TEH4_9FIRM</name>
<dbReference type="PROSITE" id="PS51755">
    <property type="entry name" value="OMPR_PHOB"/>
    <property type="match status" value="1"/>
</dbReference>
<evidence type="ECO:0000256" key="4">
    <source>
        <dbReference type="ARBA" id="ARBA00023125"/>
    </source>
</evidence>
<dbReference type="EMBL" id="FODY01000006">
    <property type="protein sequence ID" value="SEO89281.1"/>
    <property type="molecule type" value="Genomic_DNA"/>
</dbReference>
<dbReference type="SMART" id="SM00448">
    <property type="entry name" value="REC"/>
    <property type="match status" value="1"/>
</dbReference>
<evidence type="ECO:0000259" key="9">
    <source>
        <dbReference type="PROSITE" id="PS51755"/>
    </source>
</evidence>
<dbReference type="GO" id="GO:0032993">
    <property type="term" value="C:protein-DNA complex"/>
    <property type="evidence" value="ECO:0007669"/>
    <property type="project" value="TreeGrafter"/>
</dbReference>
<keyword evidence="2" id="KW-0902">Two-component regulatory system</keyword>
<dbReference type="InterPro" id="IPR039420">
    <property type="entry name" value="WalR-like"/>
</dbReference>
<reference evidence="10 11" key="1">
    <citation type="submission" date="2016-10" db="EMBL/GenBank/DDBJ databases">
        <authorList>
            <person name="de Groot N.N."/>
        </authorList>
    </citation>
    <scope>NUCLEOTIDE SEQUENCE [LARGE SCALE GENOMIC DNA]</scope>
    <source>
        <strain evidence="10 11">DSM 13305</strain>
    </source>
</reference>
<gene>
    <name evidence="10" type="ORF">SAMN04490178_106141</name>
</gene>
<evidence type="ECO:0000256" key="7">
    <source>
        <dbReference type="PROSITE-ProRule" id="PRU01091"/>
    </source>
</evidence>
<dbReference type="Pfam" id="PF00486">
    <property type="entry name" value="Trans_reg_C"/>
    <property type="match status" value="1"/>
</dbReference>
<dbReference type="InterPro" id="IPR001867">
    <property type="entry name" value="OmpR/PhoB-type_DNA-bd"/>
</dbReference>
<dbReference type="SUPFAM" id="SSF46894">
    <property type="entry name" value="C-terminal effector domain of the bipartite response regulators"/>
    <property type="match status" value="1"/>
</dbReference>
<dbReference type="Proteomes" id="UP000198847">
    <property type="component" value="Unassembled WGS sequence"/>
</dbReference>
<keyword evidence="5" id="KW-0804">Transcription</keyword>
<dbReference type="GO" id="GO:0005829">
    <property type="term" value="C:cytosol"/>
    <property type="evidence" value="ECO:0007669"/>
    <property type="project" value="TreeGrafter"/>
</dbReference>
<protein>
    <submittedName>
        <fullName evidence="10">DNA-binding response regulator, OmpR family, contains REC and winged-helix (WHTH) domain</fullName>
    </submittedName>
</protein>
<keyword evidence="1 6" id="KW-0597">Phosphoprotein</keyword>
<dbReference type="PANTHER" id="PTHR48111:SF22">
    <property type="entry name" value="REGULATOR OF RPOS"/>
    <property type="match status" value="1"/>
</dbReference>
<dbReference type="STRING" id="112903.SAMN04490178_106141"/>
<proteinExistence type="predicted"/>
<dbReference type="GO" id="GO:0000156">
    <property type="term" value="F:phosphorelay response regulator activity"/>
    <property type="evidence" value="ECO:0007669"/>
    <property type="project" value="TreeGrafter"/>
</dbReference>
<dbReference type="InterPro" id="IPR036388">
    <property type="entry name" value="WH-like_DNA-bd_sf"/>
</dbReference>
<evidence type="ECO:0000256" key="6">
    <source>
        <dbReference type="PROSITE-ProRule" id="PRU00169"/>
    </source>
</evidence>
<dbReference type="InterPro" id="IPR001789">
    <property type="entry name" value="Sig_transdc_resp-reg_receiver"/>
</dbReference>
<evidence type="ECO:0000256" key="1">
    <source>
        <dbReference type="ARBA" id="ARBA00022553"/>
    </source>
</evidence>
<sequence>MRLLLVEDEVKLSEALSHLLKKNNFIVDTAEDGEKGLDMACTGIYDVIILDRMLPQLDGLALLKEFRELGYDTPVLFLTAKSSPEDRAQGLNAGADDYLVKPFFAVELVARLKALTRRKSKDLVKSTLVIGNLIFDSVRGQVIKNNEKIHLTVKESQLLELLIRNSGQVVTKERIMQKIWGYNSDTGMETINLYIHYLRKKLDLPDIKTVRGVGYYLQNSSVTAKAAQ</sequence>
<evidence type="ECO:0000256" key="3">
    <source>
        <dbReference type="ARBA" id="ARBA00023015"/>
    </source>
</evidence>
<dbReference type="CDD" id="cd00383">
    <property type="entry name" value="trans_reg_C"/>
    <property type="match status" value="1"/>
</dbReference>
<dbReference type="PANTHER" id="PTHR48111">
    <property type="entry name" value="REGULATOR OF RPOS"/>
    <property type="match status" value="1"/>
</dbReference>
<dbReference type="SMART" id="SM00862">
    <property type="entry name" value="Trans_reg_C"/>
    <property type="match status" value="1"/>
</dbReference>
<accession>A0A1H8TEH4</accession>
<dbReference type="InterPro" id="IPR011006">
    <property type="entry name" value="CheY-like_superfamily"/>
</dbReference>
<dbReference type="GO" id="GO:0006355">
    <property type="term" value="P:regulation of DNA-templated transcription"/>
    <property type="evidence" value="ECO:0007669"/>
    <property type="project" value="InterPro"/>
</dbReference>
<feature type="modified residue" description="4-aspartylphosphate" evidence="6">
    <location>
        <position position="51"/>
    </location>
</feature>
<evidence type="ECO:0000313" key="10">
    <source>
        <dbReference type="EMBL" id="SEO89281.1"/>
    </source>
</evidence>
<evidence type="ECO:0000256" key="5">
    <source>
        <dbReference type="ARBA" id="ARBA00023163"/>
    </source>
</evidence>
<keyword evidence="4 7" id="KW-0238">DNA-binding</keyword>
<dbReference type="Gene3D" id="3.40.50.2300">
    <property type="match status" value="1"/>
</dbReference>
<dbReference type="OrthoDB" id="2373414at2"/>
<dbReference type="RefSeq" id="WP_091745339.1">
    <property type="nucleotide sequence ID" value="NZ_FODY01000006.1"/>
</dbReference>
<evidence type="ECO:0000259" key="8">
    <source>
        <dbReference type="PROSITE" id="PS50110"/>
    </source>
</evidence>
<dbReference type="InterPro" id="IPR016032">
    <property type="entry name" value="Sig_transdc_resp-reg_C-effctor"/>
</dbReference>
<dbReference type="PROSITE" id="PS50110">
    <property type="entry name" value="RESPONSE_REGULATORY"/>
    <property type="match status" value="1"/>
</dbReference>
<dbReference type="SUPFAM" id="SSF52172">
    <property type="entry name" value="CheY-like"/>
    <property type="match status" value="1"/>
</dbReference>
<keyword evidence="11" id="KW-1185">Reference proteome</keyword>
<feature type="domain" description="Response regulatory" evidence="8">
    <location>
        <begin position="2"/>
        <end position="116"/>
    </location>
</feature>
<organism evidence="10 11">
    <name type="scientific">Propionispora vibrioides</name>
    <dbReference type="NCBI Taxonomy" id="112903"/>
    <lineage>
        <taxon>Bacteria</taxon>
        <taxon>Bacillati</taxon>
        <taxon>Bacillota</taxon>
        <taxon>Negativicutes</taxon>
        <taxon>Selenomonadales</taxon>
        <taxon>Sporomusaceae</taxon>
        <taxon>Propionispora</taxon>
    </lineage>
</organism>